<keyword evidence="3" id="KW-1185">Reference proteome</keyword>
<organism evidence="2 3">
    <name type="scientific">Metapseudomonas lalkuanensis</name>
    <dbReference type="NCBI Taxonomy" id="2604832"/>
    <lineage>
        <taxon>Bacteria</taxon>
        <taxon>Pseudomonadati</taxon>
        <taxon>Pseudomonadota</taxon>
        <taxon>Gammaproteobacteria</taxon>
        <taxon>Pseudomonadales</taxon>
        <taxon>Pseudomonadaceae</taxon>
        <taxon>Metapseudomonas</taxon>
    </lineage>
</organism>
<keyword evidence="2" id="KW-0176">Collagen</keyword>
<dbReference type="EMBL" id="CP043311">
    <property type="protein sequence ID" value="QEY61827.1"/>
    <property type="molecule type" value="Genomic_DNA"/>
</dbReference>
<feature type="signal peptide" evidence="1">
    <location>
        <begin position="1"/>
        <end position="17"/>
    </location>
</feature>
<protein>
    <submittedName>
        <fullName evidence="2">Collagen-like protein</fullName>
    </submittedName>
</protein>
<evidence type="ECO:0000313" key="2">
    <source>
        <dbReference type="EMBL" id="QEY61827.1"/>
    </source>
</evidence>
<sequence>MRKFCLMLALITPVALAQGQVTVEAHNFLKLPSRAGSLNLDRVEVADFATLLIPAGVTELRIGELHMGREARLGIAPAEQTFRLEVQRGEIGTGSHITASGAAGSMSKPASSGRNLDLRFVEVQVSEMTLDVRGGIGAPGHSGLAGADGDAAGCLWGDASRGWDGQPGGDGQTGGAGGQVRLEVPASFPVELVRVRLDGGAGGAPGEGGAGGHGGAGKGCLLYKADGGKGGRAGPPGRAGAAGSAGSLKVVRF</sequence>
<reference evidence="2 3" key="1">
    <citation type="submission" date="2019-08" db="EMBL/GenBank/DDBJ databases">
        <title>Whole-genome Sequencing of e-waste polymer degrading bacterium Pseudomonas sp. strain PE08.</title>
        <authorList>
            <person name="Kirdat K."/>
            <person name="Debbarma P."/>
            <person name="Narawade N."/>
            <person name="Suyal D."/>
            <person name="Thorat V."/>
            <person name="Shouche Y."/>
            <person name="Goel R."/>
            <person name="Yadav A."/>
        </authorList>
    </citation>
    <scope>NUCLEOTIDE SEQUENCE [LARGE SCALE GENOMIC DNA]</scope>
    <source>
        <strain evidence="2 3">PE08</strain>
    </source>
</reference>
<gene>
    <name evidence="2" type="ORF">FXN65_07055</name>
</gene>
<evidence type="ECO:0000256" key="1">
    <source>
        <dbReference type="SAM" id="SignalP"/>
    </source>
</evidence>
<dbReference type="AlphaFoldDB" id="A0A5J6QH75"/>
<evidence type="ECO:0000313" key="3">
    <source>
        <dbReference type="Proteomes" id="UP000327179"/>
    </source>
</evidence>
<keyword evidence="1" id="KW-0732">Signal</keyword>
<accession>A0A5J6QH75</accession>
<dbReference type="RefSeq" id="WP_151132371.1">
    <property type="nucleotide sequence ID" value="NZ_CP043311.1"/>
</dbReference>
<name>A0A5J6QH75_9GAMM</name>
<dbReference type="KEGG" id="plal:FXN65_07055"/>
<proteinExistence type="predicted"/>
<feature type="chain" id="PRO_5023886841" evidence="1">
    <location>
        <begin position="18"/>
        <end position="253"/>
    </location>
</feature>
<dbReference type="Proteomes" id="UP000327179">
    <property type="component" value="Chromosome"/>
</dbReference>